<evidence type="ECO:0000256" key="1">
    <source>
        <dbReference type="ARBA" id="ARBA00006993"/>
    </source>
</evidence>
<accession>A0AA86V5C1</accession>
<dbReference type="InterPro" id="IPR028288">
    <property type="entry name" value="SCAR/WAVE_fam"/>
</dbReference>
<protein>
    <recommendedName>
        <fullName evidence="2">Protein SCAR</fullName>
    </recommendedName>
    <alternativeName>
        <fullName evidence="2">Protein WAVE</fullName>
    </alternativeName>
</protein>
<dbReference type="GO" id="GO:0034237">
    <property type="term" value="F:protein kinase A regulatory subunit binding"/>
    <property type="evidence" value="ECO:0007669"/>
    <property type="project" value="TreeGrafter"/>
</dbReference>
<keyword evidence="2" id="KW-0009">Actin-binding</keyword>
<keyword evidence="2" id="KW-0963">Cytoplasm</keyword>
<sequence length="1452" mass="161098">MKYMPKDHCQMLPFAATVLRFWSQTVVQLVGPKIPIQSWEGENTTLKVTNQRFVGQKRERDVTGAEIRKRHRHIETGPGLESRKMPLCRYHIRSVHALTNPELHRAADSDDSEALLEAVAMAGLVGFLRQLGDLAQSVHFLSLISLSVIASVVARLSNSSCAQGFLDRAEFKMNVAEFAAEMFHDLHEEVLATAARGHSLISRVQQLEAEVPALDKAFLSQTHHSSIYTNGGIEWHPNLRFEQNLVTRGDLPRFIMDSYEECRGPPRLFLLDKFDVAGAGACLKRYTDPSFFTVKSASSGTASAEVQRENKIRKIKQKKGTRLRNGETPEVVSSHAKLHELLLEERIENACRDPARLVKLKNKQLNGSAVEEKSGKSYMEKILEIPSPDHKLVCETSIIPQPGKLALDDTESGIKTLEVSSITPLNRSLGNENMCSTPNEPELELNSYTEMDRETDPHIVEVNEQVSGGLTQEMSSTYLKVIDEAELVFDEQNKRECSLDSYHSSDVTSEVDDYMDALATMESELETDNEYGPMKNLLNIQNLTDLNGKGESQMQAQFSDSQSFGDSSTSEEISSFEQDRIGENNEGQGLSLDSPSTGTSWASDDNSSFRRVRNAEHSELQVRLSDFPTMGNSKSQIESMPSNMLPPTFELQRTNCREFVMHGDAHVQGEVISDSIPVSSGLIDSEHSLVSYDLGAAYLASLPAQSHSDETPYDPAEVHLRIEDDEEKECLVESIVARPDALYLIRDDACPVVSCDNNPLNNLNVCDPYGHSNALLQVSNELNLAHEGECGDPSEIEVLQEESLNEYSSEMLVCEDVDIHGDDPTCLSVEVDLNPGTKLLLDGRDFKYEDDIIATKLNSEDLFPVAETTPKCCFTEELCADFTHGNKPDFAEIDVLHPDQQGNFKEVPRILGGHETNGSTCSLDLVEDDGHIEHPSSDIISSSMSNLTKLEESLSIFADPHQKETKVNEADSREFSTELAAQRVVDQVVIASTGFPSNMNRSVPFDPSDSEMWNNNQHSSLREKIQYSSSINDLKTLPVCLDLNSQRSSDQRISPTKHVMDPPKPLIYDLLLKATKNNLEEMPPMPPLPPMQWRTGKIQNGFLVTEREVSLASLLSTQPNKPDDKSHFGLSTSEKESQSYQDLFLPAMAMESNRHQHCSGVSVGISDYPVAIPFQFPVMLNEPNGQYNFLVPEQSQIQNPFLTLQDKPPLGYVVASEGEMAFNSSSYSSTLPDVCAISGADPIASLEVKMDLVLPEECPVSADDPVPPKEKLTQPSSQLREETSLEVEIPKQSSINLEERIQEDTSISPMSPPSPGIEQTNHNLPPSEGKMAFPQASERDTKMLDGKPKNKRPLPQDPIIDPVAALDKSRLRKVTERVMPPRAPKGDERDSLLEMIRTKSFNLRPAAVNRQPSIQGPKTNLRVAAILEKANAIRQALAGSDEDDDADSWSDS</sequence>
<dbReference type="GO" id="GO:0003779">
    <property type="term" value="F:actin binding"/>
    <property type="evidence" value="ECO:0007669"/>
    <property type="project" value="UniProtKB-UniRule"/>
</dbReference>
<dbReference type="GO" id="GO:0005856">
    <property type="term" value="C:cytoskeleton"/>
    <property type="evidence" value="ECO:0007669"/>
    <property type="project" value="UniProtKB-SubCell"/>
</dbReference>
<feature type="region of interest" description="Disordered" evidence="3">
    <location>
        <begin position="549"/>
        <end position="607"/>
    </location>
</feature>
<evidence type="ECO:0000256" key="2">
    <source>
        <dbReference type="RuleBase" id="RU367034"/>
    </source>
</evidence>
<dbReference type="GO" id="GO:0071933">
    <property type="term" value="F:Arp2/3 complex binding"/>
    <property type="evidence" value="ECO:0007669"/>
    <property type="project" value="TreeGrafter"/>
</dbReference>
<keyword evidence="2" id="KW-0206">Cytoskeleton</keyword>
<reference evidence="4" key="1">
    <citation type="submission" date="2023-10" db="EMBL/GenBank/DDBJ databases">
        <authorList>
            <person name="Domelevo Entfellner J.-B."/>
        </authorList>
    </citation>
    <scope>NUCLEOTIDE SEQUENCE</scope>
</reference>
<dbReference type="GO" id="GO:0030036">
    <property type="term" value="P:actin cytoskeleton organization"/>
    <property type="evidence" value="ECO:0007669"/>
    <property type="project" value="UniProtKB-UniRule"/>
</dbReference>
<evidence type="ECO:0000256" key="3">
    <source>
        <dbReference type="SAM" id="MobiDB-lite"/>
    </source>
</evidence>
<feature type="compositionally biased region" description="Low complexity" evidence="3">
    <location>
        <begin position="557"/>
        <end position="570"/>
    </location>
</feature>
<dbReference type="Gene3D" id="6.10.280.150">
    <property type="match status" value="2"/>
</dbReference>
<organism evidence="4 5">
    <name type="scientific">Sphenostylis stenocarpa</name>
    <dbReference type="NCBI Taxonomy" id="92480"/>
    <lineage>
        <taxon>Eukaryota</taxon>
        <taxon>Viridiplantae</taxon>
        <taxon>Streptophyta</taxon>
        <taxon>Embryophyta</taxon>
        <taxon>Tracheophyta</taxon>
        <taxon>Spermatophyta</taxon>
        <taxon>Magnoliopsida</taxon>
        <taxon>eudicotyledons</taxon>
        <taxon>Gunneridae</taxon>
        <taxon>Pentapetalae</taxon>
        <taxon>rosids</taxon>
        <taxon>fabids</taxon>
        <taxon>Fabales</taxon>
        <taxon>Fabaceae</taxon>
        <taxon>Papilionoideae</taxon>
        <taxon>50 kb inversion clade</taxon>
        <taxon>NPAAA clade</taxon>
        <taxon>indigoferoid/millettioid clade</taxon>
        <taxon>Phaseoleae</taxon>
        <taxon>Sphenostylis</taxon>
    </lineage>
</organism>
<feature type="compositionally biased region" description="Basic and acidic residues" evidence="3">
    <location>
        <begin position="1337"/>
        <end position="1348"/>
    </location>
</feature>
<comment type="subcellular location">
    <subcellularLocation>
        <location evidence="2">Cytoplasm</location>
        <location evidence="2">Cytoskeleton</location>
    </subcellularLocation>
</comment>
<dbReference type="GO" id="GO:2000601">
    <property type="term" value="P:positive regulation of Arp2/3 complex-mediated actin nucleation"/>
    <property type="evidence" value="ECO:0007669"/>
    <property type="project" value="TreeGrafter"/>
</dbReference>
<dbReference type="PANTHER" id="PTHR12902:SF35">
    <property type="entry name" value="PROTEIN SCAR"/>
    <property type="match status" value="1"/>
</dbReference>
<comment type="function">
    <text evidence="2">Involved in regulation of actin and microtubule organization. Part of a WAVE complex that activates the Arp2/3 complex.</text>
</comment>
<proteinExistence type="inferred from homology"/>
<dbReference type="Proteomes" id="UP001189624">
    <property type="component" value="Chromosome 1"/>
</dbReference>
<gene>
    <name evidence="4" type="ORF">AYBTSS11_LOCUS854</name>
</gene>
<dbReference type="PANTHER" id="PTHR12902">
    <property type="entry name" value="WASP-1"/>
    <property type="match status" value="1"/>
</dbReference>
<dbReference type="Gene3D" id="1.20.5.340">
    <property type="match status" value="1"/>
</dbReference>
<keyword evidence="5" id="KW-1185">Reference proteome</keyword>
<feature type="compositionally biased region" description="Basic and acidic residues" evidence="3">
    <location>
        <begin position="1367"/>
        <end position="1376"/>
    </location>
</feature>
<feature type="compositionally biased region" description="Polar residues" evidence="3">
    <location>
        <begin position="585"/>
        <end position="606"/>
    </location>
</feature>
<name>A0AA86V5C1_9FABA</name>
<evidence type="ECO:0000313" key="4">
    <source>
        <dbReference type="EMBL" id="CAJ1809458.1"/>
    </source>
</evidence>
<feature type="region of interest" description="Disordered" evidence="3">
    <location>
        <begin position="1259"/>
        <end position="1289"/>
    </location>
</feature>
<comment type="similarity">
    <text evidence="1 2">Belongs to the SCAR/WAVE family.</text>
</comment>
<dbReference type="EMBL" id="OY731398">
    <property type="protein sequence ID" value="CAJ1809458.1"/>
    <property type="molecule type" value="Genomic_DNA"/>
</dbReference>
<evidence type="ECO:0000313" key="5">
    <source>
        <dbReference type="Proteomes" id="UP001189624"/>
    </source>
</evidence>
<dbReference type="Gramene" id="rna-AYBTSS11_LOCUS854">
    <property type="protein sequence ID" value="CAJ1809458.1"/>
    <property type="gene ID" value="gene-AYBTSS11_LOCUS854"/>
</dbReference>
<feature type="region of interest" description="Disordered" evidence="3">
    <location>
        <begin position="1303"/>
        <end position="1392"/>
    </location>
</feature>